<feature type="transmembrane region" description="Helical" evidence="1">
    <location>
        <begin position="275"/>
        <end position="297"/>
    </location>
</feature>
<name>A0ABU3NII2_9CHLR</name>
<dbReference type="Proteomes" id="UP001254165">
    <property type="component" value="Unassembled WGS sequence"/>
</dbReference>
<feature type="transmembrane region" description="Helical" evidence="1">
    <location>
        <begin position="156"/>
        <end position="174"/>
    </location>
</feature>
<reference evidence="2 3" key="1">
    <citation type="submission" date="2023-07" db="EMBL/GenBank/DDBJ databases">
        <title>Novel species of Thermanaerothrix with wide hydrolytic capabilities.</title>
        <authorList>
            <person name="Zayulina K.S."/>
            <person name="Podosokorskaya O.A."/>
            <person name="Elcheninov A.G."/>
        </authorList>
    </citation>
    <scope>NUCLEOTIDE SEQUENCE [LARGE SCALE GENOMIC DNA]</scope>
    <source>
        <strain evidence="2 3">4228-RoL</strain>
    </source>
</reference>
<evidence type="ECO:0008006" key="4">
    <source>
        <dbReference type="Google" id="ProtNLM"/>
    </source>
</evidence>
<feature type="transmembrane region" description="Helical" evidence="1">
    <location>
        <begin position="419"/>
        <end position="440"/>
    </location>
</feature>
<evidence type="ECO:0000256" key="1">
    <source>
        <dbReference type="SAM" id="Phobius"/>
    </source>
</evidence>
<evidence type="ECO:0000313" key="2">
    <source>
        <dbReference type="EMBL" id="MDT8896663.1"/>
    </source>
</evidence>
<feature type="transmembrane region" description="Helical" evidence="1">
    <location>
        <begin position="100"/>
        <end position="124"/>
    </location>
</feature>
<keyword evidence="1" id="KW-0812">Transmembrane</keyword>
<feature type="transmembrane region" description="Helical" evidence="1">
    <location>
        <begin position="244"/>
        <end position="263"/>
    </location>
</feature>
<feature type="transmembrane region" description="Helical" evidence="1">
    <location>
        <begin position="322"/>
        <end position="345"/>
    </location>
</feature>
<sequence>MASKRGVYHQDSSLSDKSGQFSTGIAVGTLALGAIGVMRADWWFTTYIPSQWPGADWMVLLIGALAGATLWTLAYYAIAYRVGTAGNDYQMATRHFNTPIGFAGSFVLMASSALFVGGVVIAFFRSWLPGLLRTAALVLPQYGLDSLSEAIQAPQLAILLGVIVILMAFLTVLFSPRGMKVLMVIGMVLVAVWGIAWTVSLFVTPTGKFAQMYEGLYGSGIIDRQINLAVSFGLILTRRPWSSFLLGMGFSVWLFQGIVVPLSGLSLNRVKSSSLLGWLIGELMVIAMVIGVTVLFLQQSLPPNLLAAHGWLYLRQATQPEFFLPWAVFYFVITHPSLLLVIGIVLTWGVWLINLIQAYFFAIAQGIAAWAKDGLVSSSWGYQQRGQQVPAVGLFGAALLALVGMAIGLGGNWVHLVLYYPYAFAMASIGPLIGLIRYAWYQRKGPGHSSKEIQNSKGWIWAFLVGIAALAIMSGVIGSAWVLPREMQISRDFGVGLILLWVIALGWYWRRVNFWRQRGVNLNETLHRASSHSGG</sequence>
<feature type="transmembrane region" description="Helical" evidence="1">
    <location>
        <begin position="21"/>
        <end position="38"/>
    </location>
</feature>
<feature type="transmembrane region" description="Helical" evidence="1">
    <location>
        <begin position="489"/>
        <end position="509"/>
    </location>
</feature>
<dbReference type="EMBL" id="JAUHMF010000001">
    <property type="protein sequence ID" value="MDT8896663.1"/>
    <property type="molecule type" value="Genomic_DNA"/>
</dbReference>
<keyword evidence="1" id="KW-0472">Membrane</keyword>
<protein>
    <recommendedName>
        <fullName evidence="4">Amino acid permease</fullName>
    </recommendedName>
</protein>
<dbReference type="Gene3D" id="1.20.1740.10">
    <property type="entry name" value="Amino acid/polyamine transporter I"/>
    <property type="match status" value="1"/>
</dbReference>
<keyword evidence="1" id="KW-1133">Transmembrane helix</keyword>
<organism evidence="2 3">
    <name type="scientific">Thermanaerothrix solaris</name>
    <dbReference type="NCBI Taxonomy" id="3058434"/>
    <lineage>
        <taxon>Bacteria</taxon>
        <taxon>Bacillati</taxon>
        <taxon>Chloroflexota</taxon>
        <taxon>Anaerolineae</taxon>
        <taxon>Anaerolineales</taxon>
        <taxon>Anaerolineaceae</taxon>
        <taxon>Thermanaerothrix</taxon>
    </lineage>
</organism>
<feature type="transmembrane region" description="Helical" evidence="1">
    <location>
        <begin position="392"/>
        <end position="413"/>
    </location>
</feature>
<accession>A0ABU3NII2</accession>
<gene>
    <name evidence="2" type="ORF">QYE77_00160</name>
</gene>
<proteinExistence type="predicted"/>
<evidence type="ECO:0000313" key="3">
    <source>
        <dbReference type="Proteomes" id="UP001254165"/>
    </source>
</evidence>
<comment type="caution">
    <text evidence="2">The sequence shown here is derived from an EMBL/GenBank/DDBJ whole genome shotgun (WGS) entry which is preliminary data.</text>
</comment>
<feature type="transmembrane region" description="Helical" evidence="1">
    <location>
        <begin position="460"/>
        <end position="483"/>
    </location>
</feature>
<dbReference type="RefSeq" id="WP_315623098.1">
    <property type="nucleotide sequence ID" value="NZ_JAUHMF010000001.1"/>
</dbReference>
<feature type="transmembrane region" description="Helical" evidence="1">
    <location>
        <begin position="181"/>
        <end position="203"/>
    </location>
</feature>
<keyword evidence="3" id="KW-1185">Reference proteome</keyword>
<feature type="transmembrane region" description="Helical" evidence="1">
    <location>
        <begin position="58"/>
        <end position="79"/>
    </location>
</feature>